<dbReference type="InterPro" id="IPR023707">
    <property type="entry name" value="OM_assembly_BamA"/>
</dbReference>
<gene>
    <name evidence="8 11" type="primary">bamA</name>
    <name evidence="11" type="ORF">M9B40_01090</name>
</gene>
<protein>
    <recommendedName>
        <fullName evidence="8 9">Outer membrane protein assembly factor BamA</fullName>
    </recommendedName>
</protein>
<dbReference type="InterPro" id="IPR039910">
    <property type="entry name" value="D15-like"/>
</dbReference>
<keyword evidence="7 8" id="KW-0998">Cell outer membrane</keyword>
<keyword evidence="5 8" id="KW-0677">Repeat</keyword>
<evidence type="ECO:0000256" key="5">
    <source>
        <dbReference type="ARBA" id="ARBA00022737"/>
    </source>
</evidence>
<comment type="similarity">
    <text evidence="8">Belongs to the BamA family.</text>
</comment>
<dbReference type="AlphaFoldDB" id="A0A9Q8U033"/>
<dbReference type="HAMAP" id="MF_01430">
    <property type="entry name" value="OM_assembly_BamA"/>
    <property type="match status" value="1"/>
</dbReference>
<reference evidence="11" key="1">
    <citation type="submission" date="2022-05" db="EMBL/GenBank/DDBJ databases">
        <title>Single-amplified genomics reveal most streamlined microbe among free-living bacteria.</title>
        <authorList>
            <person name="Roda-Garcia J."/>
            <person name="Haro-Moreno J.M."/>
            <person name="Rodriguez-Valera F."/>
            <person name="Almagro-Moreno S."/>
            <person name="Lopez-Perez M."/>
        </authorList>
    </citation>
    <scope>NUCLEOTIDE SEQUENCE</scope>
    <source>
        <strain evidence="11">TMED112-D2-2</strain>
    </source>
</reference>
<dbReference type="InterPro" id="IPR000184">
    <property type="entry name" value="Bac_surfAg_D15"/>
</dbReference>
<dbReference type="NCBIfam" id="TIGR03303">
    <property type="entry name" value="OM_YaeT"/>
    <property type="match status" value="1"/>
</dbReference>
<evidence type="ECO:0000313" key="11">
    <source>
        <dbReference type="EMBL" id="URQ63385.1"/>
    </source>
</evidence>
<evidence type="ECO:0000256" key="2">
    <source>
        <dbReference type="ARBA" id="ARBA00022452"/>
    </source>
</evidence>
<evidence type="ECO:0000256" key="4">
    <source>
        <dbReference type="ARBA" id="ARBA00022729"/>
    </source>
</evidence>
<evidence type="ECO:0000259" key="10">
    <source>
        <dbReference type="PROSITE" id="PS51779"/>
    </source>
</evidence>
<dbReference type="Proteomes" id="UP001056381">
    <property type="component" value="Chromosome"/>
</dbReference>
<dbReference type="InterPro" id="IPR034746">
    <property type="entry name" value="POTRA"/>
</dbReference>
<evidence type="ECO:0000256" key="1">
    <source>
        <dbReference type="ARBA" id="ARBA00004370"/>
    </source>
</evidence>
<evidence type="ECO:0000256" key="9">
    <source>
        <dbReference type="NCBIfam" id="TIGR03303"/>
    </source>
</evidence>
<accession>A0A9Q8U033</accession>
<dbReference type="PROSITE" id="PS51779">
    <property type="entry name" value="POTRA"/>
    <property type="match status" value="3"/>
</dbReference>
<evidence type="ECO:0000256" key="3">
    <source>
        <dbReference type="ARBA" id="ARBA00022692"/>
    </source>
</evidence>
<name>A0A9Q8U033_9GAMM</name>
<dbReference type="EMBL" id="CP097966">
    <property type="protein sequence ID" value="URQ63385.1"/>
    <property type="molecule type" value="Genomic_DNA"/>
</dbReference>
<dbReference type="Pfam" id="PF01103">
    <property type="entry name" value="Omp85"/>
    <property type="match status" value="1"/>
</dbReference>
<comment type="subcellular location">
    <subcellularLocation>
        <location evidence="8">Cell outer membrane</location>
    </subcellularLocation>
    <subcellularLocation>
        <location evidence="1">Membrane</location>
    </subcellularLocation>
</comment>
<keyword evidence="4 8" id="KW-0732">Signal</keyword>
<organism evidence="11 12">
    <name type="scientific">SAR86 cluster bacterium</name>
    <dbReference type="NCBI Taxonomy" id="2030880"/>
    <lineage>
        <taxon>Bacteria</taxon>
        <taxon>Pseudomonadati</taxon>
        <taxon>Pseudomonadota</taxon>
        <taxon>Gammaproteobacteria</taxon>
        <taxon>SAR86 cluster</taxon>
    </lineage>
</organism>
<evidence type="ECO:0000256" key="7">
    <source>
        <dbReference type="ARBA" id="ARBA00023237"/>
    </source>
</evidence>
<feature type="domain" description="POTRA" evidence="10">
    <location>
        <begin position="88"/>
        <end position="168"/>
    </location>
</feature>
<feature type="domain" description="POTRA" evidence="10">
    <location>
        <begin position="171"/>
        <end position="259"/>
    </location>
</feature>
<keyword evidence="12" id="KW-1185">Reference proteome</keyword>
<dbReference type="PIRSF" id="PIRSF006076">
    <property type="entry name" value="OM_assembly_OMP85"/>
    <property type="match status" value="1"/>
</dbReference>
<dbReference type="Gene3D" id="3.10.20.310">
    <property type="entry name" value="membrane protein fhac"/>
    <property type="match status" value="5"/>
</dbReference>
<dbReference type="Gene3D" id="2.40.160.50">
    <property type="entry name" value="membrane protein fhac: a member of the omp85/tpsb transporter family"/>
    <property type="match status" value="1"/>
</dbReference>
<dbReference type="GO" id="GO:0043165">
    <property type="term" value="P:Gram-negative-bacterium-type cell outer membrane assembly"/>
    <property type="evidence" value="ECO:0007669"/>
    <property type="project" value="UniProtKB-UniRule"/>
</dbReference>
<evidence type="ECO:0000313" key="12">
    <source>
        <dbReference type="Proteomes" id="UP001056381"/>
    </source>
</evidence>
<dbReference type="PANTHER" id="PTHR12815:SF23">
    <property type="entry name" value="OUTER MEMBRANE PROTEIN ASSEMBLY FACTOR BAMA"/>
    <property type="match status" value="1"/>
</dbReference>
<dbReference type="InterPro" id="IPR010827">
    <property type="entry name" value="BamA/TamA_POTRA"/>
</dbReference>
<dbReference type="Pfam" id="PF07244">
    <property type="entry name" value="POTRA"/>
    <property type="match status" value="4"/>
</dbReference>
<evidence type="ECO:0000256" key="8">
    <source>
        <dbReference type="HAMAP-Rule" id="MF_01430"/>
    </source>
</evidence>
<comment type="subunit">
    <text evidence="8">Part of the Bam complex.</text>
</comment>
<proteinExistence type="inferred from homology"/>
<sequence length="800" mass="90250">MNKLRFLILFLSSFCFGAPIVVEDIRLLGLQRVSLGSVLDTIPVTIGDKVDETDYKRVIKTLFDTGQFDDVQISIEGKIIFIKVQERPTISGIEIEGNSAIKTEDLLAALASEGVSEGSVLKRVTLDLIIKGLQAQYSQQGRYGASVEVNQVERPRNRVDVDINVDEGSPTTITSIEIIGNQEFKDDDLKDIFELSEGNIISVFTGDNKYTREKLRTDLENLEAYYKDRGFLQFTINSSQVSISSDLEELYITLILDEGEQYKVGEVNISGELPLEREFFEKLLNIPEGSTYSESIITSYEEFFANILGNEGYTFAEIDGVPTVSAEDKVTDITFVFNPGRKNYTRRVIFRGNDFTTDEVLRREMRQFEGAPASNQLIEQSKLFLERTGYFKTVSVETVPVPGEEDKVDVVFDVEEQQYGNIIGGFSYSQFGFSFNFNVQQNNFLGSGNTVGIGLQTSDYSNNIFLQYENPYYTVDGVSRGYSLNYREFDYGSFGLSEYNTESYGLGLNLGYPISDVQRLGLNISADHTELQSGSLTSREVLDFVETEGSVFDTLKLQGYWTRVTLNRGIFPTKGSSNSVSFQTTVPGSTLNYYRVDYRNEFYQPLGGDFVFKISSRLGYTGIYGDTEIPPYFENFYAGGPYSIKGYETNSLGPRITQVPCYEYVSAEDYCPPLIDNDFDGEPDTPYYNQYSTYNINRPIGGNVLTETSLNLIFKVPFIEDQSQFRSAFFIDLGNVFSTYCYPYQNQCFEPSFEELRGSYGLGGSAITPFGPISVYFAVPFNNDPFDRTKRFEFTVGNKF</sequence>
<dbReference type="GO" id="GO:0051205">
    <property type="term" value="P:protein insertion into membrane"/>
    <property type="evidence" value="ECO:0007669"/>
    <property type="project" value="UniProtKB-UniRule"/>
</dbReference>
<keyword evidence="2 8" id="KW-1134">Transmembrane beta strand</keyword>
<keyword evidence="3 8" id="KW-0812">Transmembrane</keyword>
<dbReference type="PANTHER" id="PTHR12815">
    <property type="entry name" value="SORTING AND ASSEMBLY MACHINERY SAMM50 PROTEIN FAMILY MEMBER"/>
    <property type="match status" value="1"/>
</dbReference>
<dbReference type="GO" id="GO:1990063">
    <property type="term" value="C:Bam protein complex"/>
    <property type="evidence" value="ECO:0007669"/>
    <property type="project" value="TreeGrafter"/>
</dbReference>
<feature type="domain" description="POTRA" evidence="10">
    <location>
        <begin position="343"/>
        <end position="417"/>
    </location>
</feature>
<comment type="function">
    <text evidence="8">Part of the outer membrane protein assembly complex, which is involved in assembly and insertion of beta-barrel proteins into the outer membrane.</text>
</comment>
<evidence type="ECO:0000256" key="6">
    <source>
        <dbReference type="ARBA" id="ARBA00023136"/>
    </source>
</evidence>
<keyword evidence="6 8" id="KW-0472">Membrane</keyword>